<feature type="transmembrane region" description="Helical" evidence="4">
    <location>
        <begin position="146"/>
        <end position="170"/>
    </location>
</feature>
<reference evidence="6" key="1">
    <citation type="submission" date="2022-10" db="EMBL/GenBank/DDBJ databases">
        <title>Genome assembly of Pristionchus species.</title>
        <authorList>
            <person name="Yoshida K."/>
            <person name="Sommer R.J."/>
        </authorList>
    </citation>
    <scope>NUCLEOTIDE SEQUENCE [LARGE SCALE GENOMIC DNA]</scope>
    <source>
        <strain evidence="6">RS5460</strain>
    </source>
</reference>
<keyword evidence="1 4" id="KW-0812">Transmembrane</keyword>
<dbReference type="GO" id="GO:0005524">
    <property type="term" value="F:ATP binding"/>
    <property type="evidence" value="ECO:0007669"/>
    <property type="project" value="InterPro"/>
</dbReference>
<comment type="caution">
    <text evidence="5">The sequence shown here is derived from an EMBL/GenBank/DDBJ whole genome shotgun (WGS) entry which is preliminary data.</text>
</comment>
<dbReference type="EMBL" id="BTRK01000004">
    <property type="protein sequence ID" value="GMR49519.1"/>
    <property type="molecule type" value="Genomic_DNA"/>
</dbReference>
<feature type="non-terminal residue" evidence="5">
    <location>
        <position position="188"/>
    </location>
</feature>
<protein>
    <recommendedName>
        <fullName evidence="7">ABC transmembrane type-1 domain-containing protein</fullName>
    </recommendedName>
</protein>
<dbReference type="GO" id="GO:0016020">
    <property type="term" value="C:membrane"/>
    <property type="evidence" value="ECO:0007669"/>
    <property type="project" value="InterPro"/>
</dbReference>
<dbReference type="AlphaFoldDB" id="A0AAN5CS10"/>
<proteinExistence type="predicted"/>
<keyword evidence="6" id="KW-1185">Reference proteome</keyword>
<dbReference type="SUPFAM" id="SSF90123">
    <property type="entry name" value="ABC transporter transmembrane region"/>
    <property type="match status" value="1"/>
</dbReference>
<evidence type="ECO:0000313" key="5">
    <source>
        <dbReference type="EMBL" id="GMR49519.1"/>
    </source>
</evidence>
<dbReference type="Gene3D" id="1.20.1560.10">
    <property type="entry name" value="ABC transporter type 1, transmembrane domain"/>
    <property type="match status" value="1"/>
</dbReference>
<keyword evidence="2 4" id="KW-1133">Transmembrane helix</keyword>
<name>A0AAN5CS10_9BILA</name>
<sequence>NSIVAWLDKPVEIFSVACVSFSFLKCLAYSEQKDLVGSAGTYFLPAWNIVSASIFFRLWTNEFNSDTEAQGKNDNDEQEEEPVQLSKIDQIRILLGYSLANFHWMLIGTILSMVSAAVSVMLPHYTSLVMNGITSLSAGVDVSQSINILAMLTFANLVLSGVNNGSFSFLSSKIVSTMKKDLFDSIIK</sequence>
<evidence type="ECO:0000256" key="4">
    <source>
        <dbReference type="SAM" id="Phobius"/>
    </source>
</evidence>
<evidence type="ECO:0000256" key="2">
    <source>
        <dbReference type="ARBA" id="ARBA00022989"/>
    </source>
</evidence>
<evidence type="ECO:0000313" key="6">
    <source>
        <dbReference type="Proteomes" id="UP001328107"/>
    </source>
</evidence>
<gene>
    <name evidence="5" type="ORF">PMAYCL1PPCAC_19714</name>
</gene>
<evidence type="ECO:0008006" key="7">
    <source>
        <dbReference type="Google" id="ProtNLM"/>
    </source>
</evidence>
<feature type="non-terminal residue" evidence="5">
    <location>
        <position position="1"/>
    </location>
</feature>
<dbReference type="InterPro" id="IPR036640">
    <property type="entry name" value="ABC1_TM_sf"/>
</dbReference>
<dbReference type="Proteomes" id="UP001328107">
    <property type="component" value="Unassembled WGS sequence"/>
</dbReference>
<evidence type="ECO:0000256" key="3">
    <source>
        <dbReference type="ARBA" id="ARBA00023136"/>
    </source>
</evidence>
<evidence type="ECO:0000256" key="1">
    <source>
        <dbReference type="ARBA" id="ARBA00022692"/>
    </source>
</evidence>
<keyword evidence="3 4" id="KW-0472">Membrane</keyword>
<organism evidence="5 6">
    <name type="scientific">Pristionchus mayeri</name>
    <dbReference type="NCBI Taxonomy" id="1317129"/>
    <lineage>
        <taxon>Eukaryota</taxon>
        <taxon>Metazoa</taxon>
        <taxon>Ecdysozoa</taxon>
        <taxon>Nematoda</taxon>
        <taxon>Chromadorea</taxon>
        <taxon>Rhabditida</taxon>
        <taxon>Rhabditina</taxon>
        <taxon>Diplogasteromorpha</taxon>
        <taxon>Diplogasteroidea</taxon>
        <taxon>Neodiplogasteridae</taxon>
        <taxon>Pristionchus</taxon>
    </lineage>
</organism>
<accession>A0AAN5CS10</accession>
<feature type="transmembrane region" description="Helical" evidence="4">
    <location>
        <begin position="102"/>
        <end position="126"/>
    </location>
</feature>